<protein>
    <submittedName>
        <fullName evidence="3">Transcription factor 1</fullName>
    </submittedName>
</protein>
<proteinExistence type="predicted"/>
<feature type="compositionally biased region" description="Pro residues" evidence="1">
    <location>
        <begin position="391"/>
        <end position="428"/>
    </location>
</feature>
<feature type="compositionally biased region" description="Basic and acidic residues" evidence="1">
    <location>
        <begin position="292"/>
        <end position="301"/>
    </location>
</feature>
<comment type="caution">
    <text evidence="3">The sequence shown here is derived from an EMBL/GenBank/DDBJ whole genome shotgun (WGS) entry which is preliminary data.</text>
</comment>
<feature type="region of interest" description="Disordered" evidence="1">
    <location>
        <begin position="290"/>
        <end position="428"/>
    </location>
</feature>
<dbReference type="InterPro" id="IPR046757">
    <property type="entry name" value="YL1_N"/>
</dbReference>
<feature type="compositionally biased region" description="Polar residues" evidence="1">
    <location>
        <begin position="48"/>
        <end position="58"/>
    </location>
</feature>
<sequence length="551" mass="60244">MEEQNGDGPMGEGTPLPTEDDSSGSGSGSDSDEEEIEWMVTAREKRSTAGNRLTSLIQQEEPDDDLELLFAEDDDDAGFEDAEADQSDVQMDSSDDDDDQGPAAGADDFDGEKELQRQAKAEKAKKRKNDGIPIFKKKVKIDPTASEAPAPRPKKKSERASWIPTAEELPTRASQRGTTKQQKKALHAQMVDREYKRLKQLANMEKAAAAKEAAKKPAMTQEDRLREAARVEKANSKSLSRWEQAEQEREEEQRAKLAALSNRHLEGPVITWWSGLAQWAGGRLKQVGKSLMIEDPKEKPATKKRKLAEMEAESEATPVDALKSGEDAPQSIAGQHESSDQPMEAPPSLLETGLAERPKTSDHASSPSGITQPESVPAKPKPEVEAMQSQLPPPQSTLLPPSGPLQPPPSQGYLQPPPQPLPILAPPPSHPPFILAPPQPWQPNLLPPHSRTALDGSVPVPGLGYALPNTQIPHTMTHQLNPFAYNTPAPPVQPDVPPPPAHETTSRNLLILANFDDLQVKNKDVQTQILFGRKFLKASSTSPFSFQFKQD</sequence>
<dbReference type="Proteomes" id="UP000785200">
    <property type="component" value="Unassembled WGS sequence"/>
</dbReference>
<feature type="compositionally biased region" description="Polar residues" evidence="1">
    <location>
        <begin position="363"/>
        <end position="374"/>
    </location>
</feature>
<feature type="compositionally biased region" description="Basic and acidic residues" evidence="1">
    <location>
        <begin position="112"/>
        <end position="122"/>
    </location>
</feature>
<feature type="domain" description="Vps72/YL1 N-terminal" evidence="2">
    <location>
        <begin position="43"/>
        <end position="274"/>
    </location>
</feature>
<feature type="compositionally biased region" description="Basic and acidic residues" evidence="1">
    <location>
        <begin position="208"/>
        <end position="235"/>
    </location>
</feature>
<dbReference type="OrthoDB" id="3942062at2759"/>
<dbReference type="AlphaFoldDB" id="A0A9P7AVI9"/>
<evidence type="ECO:0000259" key="2">
    <source>
        <dbReference type="Pfam" id="PF05764"/>
    </source>
</evidence>
<organism evidence="3 4">
    <name type="scientific">Hyphodiscus hymeniophilus</name>
    <dbReference type="NCBI Taxonomy" id="353542"/>
    <lineage>
        <taxon>Eukaryota</taxon>
        <taxon>Fungi</taxon>
        <taxon>Dikarya</taxon>
        <taxon>Ascomycota</taxon>
        <taxon>Pezizomycotina</taxon>
        <taxon>Leotiomycetes</taxon>
        <taxon>Helotiales</taxon>
        <taxon>Hyphodiscaceae</taxon>
        <taxon>Hyphodiscus</taxon>
    </lineage>
</organism>
<keyword evidence="4" id="KW-1185">Reference proteome</keyword>
<dbReference type="GO" id="GO:0005634">
    <property type="term" value="C:nucleus"/>
    <property type="evidence" value="ECO:0007669"/>
    <property type="project" value="TreeGrafter"/>
</dbReference>
<dbReference type="PANTHER" id="PTHR13275">
    <property type="entry name" value="YL-1 PROTEIN TRANSCRIPTION FACTOR-LIKE 1"/>
    <property type="match status" value="1"/>
</dbReference>
<gene>
    <name evidence="3" type="ORF">D0Z07_6863</name>
</gene>
<evidence type="ECO:0000313" key="3">
    <source>
        <dbReference type="EMBL" id="KAG0647713.1"/>
    </source>
</evidence>
<dbReference type="EMBL" id="VNKQ01000012">
    <property type="protein sequence ID" value="KAG0647713.1"/>
    <property type="molecule type" value="Genomic_DNA"/>
</dbReference>
<name>A0A9P7AVI9_9HELO</name>
<reference evidence="3" key="1">
    <citation type="submission" date="2019-07" db="EMBL/GenBank/DDBJ databases">
        <title>Hyphodiscus hymeniophilus genome sequencing and assembly.</title>
        <authorList>
            <person name="Kramer G."/>
            <person name="Nodwell J."/>
        </authorList>
    </citation>
    <scope>NUCLEOTIDE SEQUENCE</scope>
    <source>
        <strain evidence="3">ATCC 34498</strain>
    </source>
</reference>
<evidence type="ECO:0000256" key="1">
    <source>
        <dbReference type="SAM" id="MobiDB-lite"/>
    </source>
</evidence>
<accession>A0A9P7AVI9</accession>
<dbReference type="Pfam" id="PF05764">
    <property type="entry name" value="YL1"/>
    <property type="match status" value="1"/>
</dbReference>
<feature type="compositionally biased region" description="Basic and acidic residues" evidence="1">
    <location>
        <begin position="243"/>
        <end position="254"/>
    </location>
</feature>
<feature type="region of interest" description="Disordered" evidence="1">
    <location>
        <begin position="206"/>
        <end position="254"/>
    </location>
</feature>
<feature type="region of interest" description="Disordered" evidence="1">
    <location>
        <begin position="1"/>
        <end position="189"/>
    </location>
</feature>
<evidence type="ECO:0000313" key="4">
    <source>
        <dbReference type="Proteomes" id="UP000785200"/>
    </source>
</evidence>
<feature type="compositionally biased region" description="Acidic residues" evidence="1">
    <location>
        <begin position="60"/>
        <end position="86"/>
    </location>
</feature>
<dbReference type="PANTHER" id="PTHR13275:SF4">
    <property type="entry name" value="VACUOLAR PROTEIN SORTING-ASSOCIATED PROTEIN 72 HOMOLOG"/>
    <property type="match status" value="1"/>
</dbReference>